<sequence>MLFLAGLLAAIRLPAQRIAISKQTYYPFLVDLPAAEVLDNKPPVVLFLHGRSLSGGKLERVQRYGLMYSMDLGKVSLPAVVVAPHSQGGWNPDKLLEVIDYVVENYCADPERVYVCGMSMGGYGTLDLAGKYPDRIAAAVAICGGGAAQYACGLSKIPIWLQHGTSDRIVPASESKKIAGAIRACNTSANLTLTLIDGGTHGSVERIFHQYDIYNWMFRHKKQNGEALLNDGATALGL</sequence>
<accession>A0ABP8LYZ5</accession>
<dbReference type="Proteomes" id="UP001501508">
    <property type="component" value="Unassembled WGS sequence"/>
</dbReference>
<dbReference type="PANTHER" id="PTHR43037">
    <property type="entry name" value="UNNAMED PRODUCT-RELATED"/>
    <property type="match status" value="1"/>
</dbReference>
<dbReference type="InterPro" id="IPR050955">
    <property type="entry name" value="Plant_Biomass_Hydrol_Est"/>
</dbReference>
<reference evidence="4" key="1">
    <citation type="journal article" date="2019" name="Int. J. Syst. Evol. Microbiol.">
        <title>The Global Catalogue of Microorganisms (GCM) 10K type strain sequencing project: providing services to taxonomists for standard genome sequencing and annotation.</title>
        <authorList>
            <consortium name="The Broad Institute Genomics Platform"/>
            <consortium name="The Broad Institute Genome Sequencing Center for Infectious Disease"/>
            <person name="Wu L."/>
            <person name="Ma J."/>
        </authorList>
    </citation>
    <scope>NUCLEOTIDE SEQUENCE [LARGE SCALE GENOMIC DNA]</scope>
    <source>
        <strain evidence="4">JCM 31920</strain>
    </source>
</reference>
<name>A0ABP8LYZ5_9BACT</name>
<evidence type="ECO:0000256" key="1">
    <source>
        <dbReference type="ARBA" id="ARBA00022729"/>
    </source>
</evidence>
<dbReference type="Gene3D" id="3.40.50.1820">
    <property type="entry name" value="alpha/beta hydrolase"/>
    <property type="match status" value="1"/>
</dbReference>
<dbReference type="InterPro" id="IPR003140">
    <property type="entry name" value="PLipase/COase/thioEstase"/>
</dbReference>
<protein>
    <recommendedName>
        <fullName evidence="2">Phospholipase/carboxylesterase/thioesterase domain-containing protein</fullName>
    </recommendedName>
</protein>
<feature type="domain" description="Phospholipase/carboxylesterase/thioesterase" evidence="2">
    <location>
        <begin position="95"/>
        <end position="208"/>
    </location>
</feature>
<dbReference type="Pfam" id="PF02230">
    <property type="entry name" value="Abhydrolase_2"/>
    <property type="match status" value="1"/>
</dbReference>
<evidence type="ECO:0000313" key="4">
    <source>
        <dbReference type="Proteomes" id="UP001501508"/>
    </source>
</evidence>
<dbReference type="InterPro" id="IPR029058">
    <property type="entry name" value="AB_hydrolase_fold"/>
</dbReference>
<gene>
    <name evidence="3" type="ORF">GCM10023091_24900</name>
</gene>
<keyword evidence="4" id="KW-1185">Reference proteome</keyword>
<dbReference type="SUPFAM" id="SSF53474">
    <property type="entry name" value="alpha/beta-Hydrolases"/>
    <property type="match status" value="1"/>
</dbReference>
<proteinExistence type="predicted"/>
<evidence type="ECO:0000259" key="2">
    <source>
        <dbReference type="Pfam" id="PF02230"/>
    </source>
</evidence>
<organism evidence="3 4">
    <name type="scientific">Ravibacter arvi</name>
    <dbReference type="NCBI Taxonomy" id="2051041"/>
    <lineage>
        <taxon>Bacteria</taxon>
        <taxon>Pseudomonadati</taxon>
        <taxon>Bacteroidota</taxon>
        <taxon>Cytophagia</taxon>
        <taxon>Cytophagales</taxon>
        <taxon>Spirosomataceae</taxon>
        <taxon>Ravibacter</taxon>
    </lineage>
</organism>
<comment type="caution">
    <text evidence="3">The sequence shown here is derived from an EMBL/GenBank/DDBJ whole genome shotgun (WGS) entry which is preliminary data.</text>
</comment>
<dbReference type="PANTHER" id="PTHR43037:SF1">
    <property type="entry name" value="BLL1128 PROTEIN"/>
    <property type="match status" value="1"/>
</dbReference>
<evidence type="ECO:0000313" key="3">
    <source>
        <dbReference type="EMBL" id="GAA4440775.1"/>
    </source>
</evidence>
<keyword evidence="1" id="KW-0732">Signal</keyword>
<dbReference type="EMBL" id="BAABEY010000024">
    <property type="protein sequence ID" value="GAA4440775.1"/>
    <property type="molecule type" value="Genomic_DNA"/>
</dbReference>